<comment type="caution">
    <text evidence="1">The sequence shown here is derived from an EMBL/GenBank/DDBJ whole genome shotgun (WGS) entry which is preliminary data.</text>
</comment>
<evidence type="ECO:0000313" key="2">
    <source>
        <dbReference type="Proteomes" id="UP001597227"/>
    </source>
</evidence>
<dbReference type="Gene3D" id="3.10.490.10">
    <property type="entry name" value="Gamma-glutamyl cyclotransferase-like"/>
    <property type="match status" value="1"/>
</dbReference>
<reference evidence="2" key="1">
    <citation type="journal article" date="2019" name="Int. J. Syst. Evol. Microbiol.">
        <title>The Global Catalogue of Microorganisms (GCM) 10K type strain sequencing project: providing services to taxonomists for standard genome sequencing and annotation.</title>
        <authorList>
            <consortium name="The Broad Institute Genomics Platform"/>
            <consortium name="The Broad Institute Genome Sequencing Center for Infectious Disease"/>
            <person name="Wu L."/>
            <person name="Ma J."/>
        </authorList>
    </citation>
    <scope>NUCLEOTIDE SEQUENCE [LARGE SCALE GENOMIC DNA]</scope>
    <source>
        <strain evidence="2">CCUG 15531</strain>
    </source>
</reference>
<protein>
    <recommendedName>
        <fullName evidence="3">Gamma-glutamylcyclotransferase</fullName>
    </recommendedName>
</protein>
<proteinExistence type="predicted"/>
<accession>A0ABW4MT35</accession>
<dbReference type="EMBL" id="JBHUEK010000029">
    <property type="protein sequence ID" value="MFD1780844.1"/>
    <property type="molecule type" value="Genomic_DNA"/>
</dbReference>
<dbReference type="Proteomes" id="UP001597227">
    <property type="component" value="Unassembled WGS sequence"/>
</dbReference>
<name>A0ABW4MT35_9BACI</name>
<dbReference type="RefSeq" id="WP_388040667.1">
    <property type="nucleotide sequence ID" value="NZ_JBHUEK010000029.1"/>
</dbReference>
<keyword evidence="2" id="KW-1185">Reference proteome</keyword>
<evidence type="ECO:0000313" key="1">
    <source>
        <dbReference type="EMBL" id="MFD1780844.1"/>
    </source>
</evidence>
<organism evidence="1 2">
    <name type="scientific">Fredinandcohnia salidurans</name>
    <dbReference type="NCBI Taxonomy" id="2595041"/>
    <lineage>
        <taxon>Bacteria</taxon>
        <taxon>Bacillati</taxon>
        <taxon>Bacillota</taxon>
        <taxon>Bacilli</taxon>
        <taxon>Bacillales</taxon>
        <taxon>Bacillaceae</taxon>
        <taxon>Fredinandcohnia</taxon>
    </lineage>
</organism>
<evidence type="ECO:0008006" key="3">
    <source>
        <dbReference type="Google" id="ProtNLM"/>
    </source>
</evidence>
<sequence>MKQYVWYASYGSNINSERFLCYIKGGRPKGSTETEVGCKDPSSPIDEGIFTIPYPLYFAKEARRWDSKGVAFIDGFPNEDAATYSKKYLITSDQFIDVLKQENSGLQFEIDLQKVKESGSMIFREKAWYGRILYLGEDGGYPIFTFTAPWDIDTIAFNKPSYEYLDTIISGLKEYYSKEEIILYLENKPGIRGNYSTEELARFFR</sequence>
<gene>
    <name evidence="1" type="ORF">ACFSFW_19510</name>
</gene>